<gene>
    <name evidence="2" type="primary">LOC105994798</name>
</gene>
<dbReference type="STRING" id="10020.ENSDORP00000026240"/>
<accession>A0A1S3G5E0</accession>
<dbReference type="CTD" id="104946270"/>
<protein>
    <submittedName>
        <fullName evidence="2">Uncharacterized protein</fullName>
    </submittedName>
</protein>
<sequence>MSVLTPEIKFETSKVTRRSLENCFLFESNWKKAVLETQKMRKEYIGLEEPKEYVKMPHLPGLPNCQKSVSVSSTPLEVHKHLLHADTEMTTIRIKKTKTCTMIPLQEKSKGSGFRDPLAGASSQYLQRLSRMAILEYETIRQETSKKSKKGKKRDLPDC</sequence>
<reference evidence="2" key="1">
    <citation type="submission" date="2025-08" db="UniProtKB">
        <authorList>
            <consortium name="RefSeq"/>
        </authorList>
    </citation>
    <scope>IDENTIFICATION</scope>
    <source>
        <tissue evidence="2">Kidney</tissue>
    </source>
</reference>
<dbReference type="OrthoDB" id="9888309at2759"/>
<dbReference type="Pfam" id="PF17690">
    <property type="entry name" value="DUF5537"/>
    <property type="match status" value="1"/>
</dbReference>
<organism evidence="1 2">
    <name type="scientific">Dipodomys ordii</name>
    <name type="common">Ord's kangaroo rat</name>
    <dbReference type="NCBI Taxonomy" id="10020"/>
    <lineage>
        <taxon>Eukaryota</taxon>
        <taxon>Metazoa</taxon>
        <taxon>Chordata</taxon>
        <taxon>Craniata</taxon>
        <taxon>Vertebrata</taxon>
        <taxon>Euteleostomi</taxon>
        <taxon>Mammalia</taxon>
        <taxon>Eutheria</taxon>
        <taxon>Euarchontoglires</taxon>
        <taxon>Glires</taxon>
        <taxon>Rodentia</taxon>
        <taxon>Castorimorpha</taxon>
        <taxon>Heteromyidae</taxon>
        <taxon>Dipodomyinae</taxon>
        <taxon>Dipodomys</taxon>
    </lineage>
</organism>
<dbReference type="Proteomes" id="UP000081671">
    <property type="component" value="Unplaced"/>
</dbReference>
<dbReference type="KEGG" id="dord:105994798"/>
<name>A0A1S3G5E0_DIPOR</name>
<dbReference type="RefSeq" id="XP_012883895.1">
    <property type="nucleotide sequence ID" value="XM_013028441.1"/>
</dbReference>
<proteinExistence type="predicted"/>
<dbReference type="InterPro" id="IPR040505">
    <property type="entry name" value="DUF5537"/>
</dbReference>
<keyword evidence="1" id="KW-1185">Reference proteome</keyword>
<evidence type="ECO:0000313" key="1">
    <source>
        <dbReference type="Proteomes" id="UP000081671"/>
    </source>
</evidence>
<dbReference type="InParanoid" id="A0A1S3G5E0"/>
<dbReference type="GeneID" id="105994798"/>
<dbReference type="AlphaFoldDB" id="A0A1S3G5E0"/>
<evidence type="ECO:0000313" key="2">
    <source>
        <dbReference type="RefSeq" id="XP_012883895.1"/>
    </source>
</evidence>